<keyword evidence="4 10" id="KW-0808">Transferase</keyword>
<comment type="cofactor">
    <cofactor evidence="1 10">
        <name>Mg(2+)</name>
        <dbReference type="ChEBI" id="CHEBI:18420"/>
    </cofactor>
</comment>
<dbReference type="EC" id="2.5.1.75" evidence="10"/>
<dbReference type="SUPFAM" id="SSF52540">
    <property type="entry name" value="P-loop containing nucleoside triphosphate hydrolases"/>
    <property type="match status" value="1"/>
</dbReference>
<dbReference type="InterPro" id="IPR018022">
    <property type="entry name" value="IPT"/>
</dbReference>
<evidence type="ECO:0000256" key="3">
    <source>
        <dbReference type="ARBA" id="ARBA00005842"/>
    </source>
</evidence>
<dbReference type="EMBL" id="JAEHHL010000008">
    <property type="protein sequence ID" value="MBK0400181.1"/>
    <property type="molecule type" value="Genomic_DNA"/>
</dbReference>
<evidence type="ECO:0000313" key="15">
    <source>
        <dbReference type="Proteomes" id="UP000655420"/>
    </source>
</evidence>
<dbReference type="GO" id="GO:0052381">
    <property type="term" value="F:tRNA dimethylallyltransferase activity"/>
    <property type="evidence" value="ECO:0007669"/>
    <property type="project" value="UniProtKB-UniRule"/>
</dbReference>
<sequence>MSETRERSNPAPILIAGPTASGKSALALALADALGGVVINADSQQVYGGWRILTARPSAADEARAPHRLYGHVPLGTAYSTGQWLRDLAPALAETRAEGLRPIIVGGTGLYFRALTMGLAGIPPIAPDIRAAGEAALDRLGLATFAEAFSRRDPQTAARIDLSNPARVLRAWEVIEATGKPLAHWQDETPPPLLPIAATIPFALVPARATLAARCDARLDAMLGKGLLDEVRAVMALDLAPDAPGMKAVGAPELMAHLRGEATLDAAIAAAKTATRRYAKRQVTWIRGQMADWPLIAAPDLPPVLDRIAAADKLARASN</sequence>
<evidence type="ECO:0000256" key="9">
    <source>
        <dbReference type="ARBA" id="ARBA00049563"/>
    </source>
</evidence>
<evidence type="ECO:0000256" key="6">
    <source>
        <dbReference type="ARBA" id="ARBA00022741"/>
    </source>
</evidence>
<comment type="catalytic activity">
    <reaction evidence="9 10 11">
        <text>adenosine(37) in tRNA + dimethylallyl diphosphate = N(6)-dimethylallyladenosine(37) in tRNA + diphosphate</text>
        <dbReference type="Rhea" id="RHEA:26482"/>
        <dbReference type="Rhea" id="RHEA-COMP:10162"/>
        <dbReference type="Rhea" id="RHEA-COMP:10375"/>
        <dbReference type="ChEBI" id="CHEBI:33019"/>
        <dbReference type="ChEBI" id="CHEBI:57623"/>
        <dbReference type="ChEBI" id="CHEBI:74411"/>
        <dbReference type="ChEBI" id="CHEBI:74415"/>
        <dbReference type="EC" id="2.5.1.75"/>
    </reaction>
</comment>
<evidence type="ECO:0000256" key="8">
    <source>
        <dbReference type="ARBA" id="ARBA00022842"/>
    </source>
</evidence>
<name>A0A8J7M7U7_9RHOB</name>
<dbReference type="NCBIfam" id="TIGR00174">
    <property type="entry name" value="miaA"/>
    <property type="match status" value="1"/>
</dbReference>
<keyword evidence="15" id="KW-1185">Reference proteome</keyword>
<feature type="region of interest" description="Interaction with substrate tRNA" evidence="10">
    <location>
        <begin position="42"/>
        <end position="45"/>
    </location>
</feature>
<dbReference type="HAMAP" id="MF_00185">
    <property type="entry name" value="IPP_trans"/>
    <property type="match status" value="1"/>
</dbReference>
<dbReference type="RefSeq" id="WP_200610636.1">
    <property type="nucleotide sequence ID" value="NZ_JAEHHL010000008.1"/>
</dbReference>
<protein>
    <recommendedName>
        <fullName evidence="10">tRNA dimethylallyltransferase</fullName>
        <ecNumber evidence="10">2.5.1.75</ecNumber>
    </recommendedName>
    <alternativeName>
        <fullName evidence="10">Dimethylallyl diphosphate:tRNA dimethylallyltransferase</fullName>
        <shortName evidence="10">DMAPP:tRNA dimethylallyltransferase</shortName>
        <shortName evidence="10">DMATase</shortName>
    </alternativeName>
    <alternativeName>
        <fullName evidence="10">Isopentenyl-diphosphate:tRNA isopentenyltransferase</fullName>
        <shortName evidence="10">IPP transferase</shortName>
        <shortName evidence="10">IPPT</shortName>
        <shortName evidence="10">IPTase</shortName>
    </alternativeName>
</protein>
<proteinExistence type="inferred from homology"/>
<comment type="function">
    <text evidence="2 10 12">Catalyzes the transfer of a dimethylallyl group onto the adenine at position 37 in tRNAs that read codons beginning with uridine, leading to the formation of N6-(dimethylallyl)adenosine (i(6)A).</text>
</comment>
<evidence type="ECO:0000256" key="11">
    <source>
        <dbReference type="RuleBase" id="RU003783"/>
    </source>
</evidence>
<dbReference type="InterPro" id="IPR027417">
    <property type="entry name" value="P-loop_NTPase"/>
</dbReference>
<evidence type="ECO:0000256" key="1">
    <source>
        <dbReference type="ARBA" id="ARBA00001946"/>
    </source>
</evidence>
<dbReference type="Proteomes" id="UP000655420">
    <property type="component" value="Unassembled WGS sequence"/>
</dbReference>
<comment type="subunit">
    <text evidence="10">Monomer.</text>
</comment>
<evidence type="ECO:0000256" key="7">
    <source>
        <dbReference type="ARBA" id="ARBA00022840"/>
    </source>
</evidence>
<evidence type="ECO:0000256" key="4">
    <source>
        <dbReference type="ARBA" id="ARBA00022679"/>
    </source>
</evidence>
<dbReference type="AlphaFoldDB" id="A0A8J7M7U7"/>
<dbReference type="Pfam" id="PF01715">
    <property type="entry name" value="IPPT"/>
    <property type="match status" value="1"/>
</dbReference>
<feature type="site" description="Interaction with substrate tRNA" evidence="10">
    <location>
        <position position="130"/>
    </location>
</feature>
<evidence type="ECO:0000256" key="12">
    <source>
        <dbReference type="RuleBase" id="RU003784"/>
    </source>
</evidence>
<feature type="binding site" evidence="10">
    <location>
        <begin position="17"/>
        <end position="24"/>
    </location>
    <ligand>
        <name>ATP</name>
        <dbReference type="ChEBI" id="CHEBI:30616"/>
    </ligand>
</feature>
<dbReference type="InterPro" id="IPR039657">
    <property type="entry name" value="Dimethylallyltransferase"/>
</dbReference>
<organism evidence="14 15">
    <name type="scientific">Thermohalobaculum xanthum</name>
    <dbReference type="NCBI Taxonomy" id="2753746"/>
    <lineage>
        <taxon>Bacteria</taxon>
        <taxon>Pseudomonadati</taxon>
        <taxon>Pseudomonadota</taxon>
        <taxon>Alphaproteobacteria</taxon>
        <taxon>Rhodobacterales</taxon>
        <taxon>Paracoccaceae</taxon>
        <taxon>Thermohalobaculum</taxon>
    </lineage>
</organism>
<dbReference type="PANTHER" id="PTHR11088:SF60">
    <property type="entry name" value="TRNA DIMETHYLALLYLTRANSFERASE"/>
    <property type="match status" value="1"/>
</dbReference>
<accession>A0A8J7M7U7</accession>
<dbReference type="GO" id="GO:0005524">
    <property type="term" value="F:ATP binding"/>
    <property type="evidence" value="ECO:0007669"/>
    <property type="project" value="UniProtKB-UniRule"/>
</dbReference>
<keyword evidence="8 10" id="KW-0460">Magnesium</keyword>
<keyword evidence="6 10" id="KW-0547">Nucleotide-binding</keyword>
<evidence type="ECO:0000256" key="13">
    <source>
        <dbReference type="RuleBase" id="RU003785"/>
    </source>
</evidence>
<gene>
    <name evidence="10 14" type="primary">miaA</name>
    <name evidence="14" type="ORF">H0I76_13365</name>
</gene>
<evidence type="ECO:0000256" key="2">
    <source>
        <dbReference type="ARBA" id="ARBA00003213"/>
    </source>
</evidence>
<comment type="caution">
    <text evidence="10">Lacks conserved residue(s) required for the propagation of feature annotation.</text>
</comment>
<reference evidence="14" key="1">
    <citation type="submission" date="2020-12" db="EMBL/GenBank/DDBJ databases">
        <title>Bacterial taxonomy.</title>
        <authorList>
            <person name="Pan X."/>
        </authorList>
    </citation>
    <scope>NUCLEOTIDE SEQUENCE</scope>
    <source>
        <strain evidence="14">M0105</strain>
    </source>
</reference>
<dbReference type="PANTHER" id="PTHR11088">
    <property type="entry name" value="TRNA DIMETHYLALLYLTRANSFERASE"/>
    <property type="match status" value="1"/>
</dbReference>
<feature type="site" description="Interaction with substrate tRNA" evidence="10">
    <location>
        <position position="108"/>
    </location>
</feature>
<evidence type="ECO:0000256" key="5">
    <source>
        <dbReference type="ARBA" id="ARBA00022694"/>
    </source>
</evidence>
<feature type="binding site" evidence="10">
    <location>
        <begin position="19"/>
        <end position="24"/>
    </location>
    <ligand>
        <name>substrate</name>
    </ligand>
</feature>
<comment type="similarity">
    <text evidence="3 10 13">Belongs to the IPP transferase family.</text>
</comment>
<dbReference type="Gene3D" id="1.10.20.140">
    <property type="match status" value="1"/>
</dbReference>
<evidence type="ECO:0000313" key="14">
    <source>
        <dbReference type="EMBL" id="MBK0400181.1"/>
    </source>
</evidence>
<comment type="caution">
    <text evidence="14">The sequence shown here is derived from an EMBL/GenBank/DDBJ whole genome shotgun (WGS) entry which is preliminary data.</text>
</comment>
<keyword evidence="7 10" id="KW-0067">ATP-binding</keyword>
<dbReference type="GO" id="GO:0006400">
    <property type="term" value="P:tRNA modification"/>
    <property type="evidence" value="ECO:0007669"/>
    <property type="project" value="TreeGrafter"/>
</dbReference>
<dbReference type="Gene3D" id="3.40.50.300">
    <property type="entry name" value="P-loop containing nucleotide triphosphate hydrolases"/>
    <property type="match status" value="1"/>
</dbReference>
<evidence type="ECO:0000256" key="10">
    <source>
        <dbReference type="HAMAP-Rule" id="MF_00185"/>
    </source>
</evidence>
<keyword evidence="5 10" id="KW-0819">tRNA processing</keyword>